<dbReference type="Pfam" id="PF08447">
    <property type="entry name" value="PAS_3"/>
    <property type="match status" value="1"/>
</dbReference>
<feature type="domain" description="GGDEF" evidence="4">
    <location>
        <begin position="367"/>
        <end position="502"/>
    </location>
</feature>
<dbReference type="InterPro" id="IPR001610">
    <property type="entry name" value="PAC"/>
</dbReference>
<keyword evidence="2" id="KW-0732">Signal</keyword>
<protein>
    <recommendedName>
        <fullName evidence="7">Diguanylate cyclase</fullName>
    </recommendedName>
</protein>
<dbReference type="PANTHER" id="PTHR44757:SF2">
    <property type="entry name" value="BIOFILM ARCHITECTURE MAINTENANCE PROTEIN MBAA"/>
    <property type="match status" value="1"/>
</dbReference>
<dbReference type="SMART" id="SM00267">
    <property type="entry name" value="GGDEF"/>
    <property type="match status" value="1"/>
</dbReference>
<comment type="caution">
    <text evidence="5">The sequence shown here is derived from an EMBL/GenBank/DDBJ whole genome shotgun (WGS) entry which is preliminary data.</text>
</comment>
<dbReference type="SMART" id="SM00086">
    <property type="entry name" value="PAC"/>
    <property type="match status" value="2"/>
</dbReference>
<dbReference type="Proteomes" id="UP000189431">
    <property type="component" value="Unassembled WGS sequence"/>
</dbReference>
<accession>A0ABX3KND3</accession>
<keyword evidence="6" id="KW-1185">Reference proteome</keyword>
<dbReference type="SUPFAM" id="SSF55073">
    <property type="entry name" value="Nucleotide cyclase"/>
    <property type="match status" value="1"/>
</dbReference>
<dbReference type="InterPro" id="IPR029787">
    <property type="entry name" value="Nucleotide_cyclase"/>
</dbReference>
<dbReference type="PANTHER" id="PTHR44757">
    <property type="entry name" value="DIGUANYLATE CYCLASE DGCP"/>
    <property type="match status" value="1"/>
</dbReference>
<dbReference type="Gene3D" id="3.30.70.270">
    <property type="match status" value="1"/>
</dbReference>
<dbReference type="CDD" id="cd01949">
    <property type="entry name" value="GGDEF"/>
    <property type="match status" value="1"/>
</dbReference>
<dbReference type="InterPro" id="IPR035965">
    <property type="entry name" value="PAS-like_dom_sf"/>
</dbReference>
<dbReference type="CDD" id="cd00130">
    <property type="entry name" value="PAS"/>
    <property type="match status" value="2"/>
</dbReference>
<dbReference type="InterPro" id="IPR052155">
    <property type="entry name" value="Biofilm_reg_signaling"/>
</dbReference>
<dbReference type="SUPFAM" id="SSF55785">
    <property type="entry name" value="PYP-like sensor domain (PAS domain)"/>
    <property type="match status" value="2"/>
</dbReference>
<dbReference type="Gene3D" id="3.30.450.20">
    <property type="entry name" value="PAS domain"/>
    <property type="match status" value="2"/>
</dbReference>
<evidence type="ECO:0000259" key="3">
    <source>
        <dbReference type="PROSITE" id="PS50113"/>
    </source>
</evidence>
<proteinExistence type="predicted"/>
<dbReference type="InterPro" id="IPR013655">
    <property type="entry name" value="PAS_fold_3"/>
</dbReference>
<feature type="transmembrane region" description="Helical" evidence="1">
    <location>
        <begin position="171"/>
        <end position="192"/>
    </location>
</feature>
<feature type="domain" description="PAC" evidence="3">
    <location>
        <begin position="282"/>
        <end position="335"/>
    </location>
</feature>
<dbReference type="Pfam" id="PF13426">
    <property type="entry name" value="PAS_9"/>
    <property type="match status" value="1"/>
</dbReference>
<reference evidence="6" key="1">
    <citation type="submission" date="2017-01" db="EMBL/GenBank/DDBJ databases">
        <title>Draft genome of the species Salinivibrio costicola subsp. alcaliphilus.</title>
        <authorList>
            <person name="Lopez-Hermoso C."/>
            <person name="De La Haba R."/>
            <person name="Sanchez-Porro C."/>
            <person name="Ventosa A."/>
        </authorList>
    </citation>
    <scope>NUCLEOTIDE SEQUENCE [LARGE SCALE GENOMIC DNA]</scope>
    <source>
        <strain evidence="6">CBH448</strain>
    </source>
</reference>
<dbReference type="PROSITE" id="PS50887">
    <property type="entry name" value="GGDEF"/>
    <property type="match status" value="1"/>
</dbReference>
<dbReference type="InterPro" id="IPR000700">
    <property type="entry name" value="PAS-assoc_C"/>
</dbReference>
<evidence type="ECO:0000256" key="1">
    <source>
        <dbReference type="SAM" id="Phobius"/>
    </source>
</evidence>
<dbReference type="RefSeq" id="WP_077670026.1">
    <property type="nucleotide sequence ID" value="NZ_MUFR01000046.1"/>
</dbReference>
<evidence type="ECO:0008006" key="7">
    <source>
        <dbReference type="Google" id="ProtNLM"/>
    </source>
</evidence>
<dbReference type="NCBIfam" id="TIGR00254">
    <property type="entry name" value="GGDEF"/>
    <property type="match status" value="1"/>
</dbReference>
<dbReference type="Pfam" id="PF00990">
    <property type="entry name" value="GGDEF"/>
    <property type="match status" value="1"/>
</dbReference>
<feature type="signal peptide" evidence="2">
    <location>
        <begin position="1"/>
        <end position="20"/>
    </location>
</feature>
<gene>
    <name evidence="5" type="ORF">BZJ21_13315</name>
</gene>
<name>A0ABX3KND3_SALCS</name>
<keyword evidence="1" id="KW-0812">Transmembrane</keyword>
<dbReference type="SMART" id="SM00091">
    <property type="entry name" value="PAS"/>
    <property type="match status" value="2"/>
</dbReference>
<feature type="chain" id="PRO_5046129395" description="Diguanylate cyclase" evidence="2">
    <location>
        <begin position="21"/>
        <end position="509"/>
    </location>
</feature>
<dbReference type="InterPro" id="IPR000014">
    <property type="entry name" value="PAS"/>
</dbReference>
<dbReference type="InterPro" id="IPR000160">
    <property type="entry name" value="GGDEF_dom"/>
</dbReference>
<evidence type="ECO:0000256" key="2">
    <source>
        <dbReference type="SAM" id="SignalP"/>
    </source>
</evidence>
<organism evidence="5 6">
    <name type="scientific">Salinivibrio costicola subsp. alcaliphilus</name>
    <dbReference type="NCBI Taxonomy" id="272773"/>
    <lineage>
        <taxon>Bacteria</taxon>
        <taxon>Pseudomonadati</taxon>
        <taxon>Pseudomonadota</taxon>
        <taxon>Gammaproteobacteria</taxon>
        <taxon>Vibrionales</taxon>
        <taxon>Vibrionaceae</taxon>
        <taxon>Salinivibrio</taxon>
    </lineage>
</organism>
<dbReference type="NCBIfam" id="TIGR00229">
    <property type="entry name" value="sensory_box"/>
    <property type="match status" value="2"/>
</dbReference>
<keyword evidence="1" id="KW-0472">Membrane</keyword>
<evidence type="ECO:0000313" key="6">
    <source>
        <dbReference type="Proteomes" id="UP000189431"/>
    </source>
</evidence>
<evidence type="ECO:0000313" key="5">
    <source>
        <dbReference type="EMBL" id="OOF32964.1"/>
    </source>
</evidence>
<sequence length="509" mass="58124">MIKQSFIFLICMLWAPFTLATSQPHADLFDQMFEKHALVMMLIDPDKGDILAANTAASEFYGYSRDTLAQMNIKEINDLSPQSVAEERKLAALEKRRYFVFRHQLADGSTRTVKVSSVPVSYRGSPVLFSIVTDISEFRATQESLWHYQNRLEHMVDEQTQQLEKRTDHQLIATSLVIIFLGVMLTTMWLVLRKKRRTEYELQLERGRLDEIIRGTHVGTWEWHVPSGQLVVNDRWAEIIGYSQKALSPITIETWKSLCHSEDYVHAQEKIHSAFGDLTPNYECEFRMLHKEGFWVWILSKGKVMEWDRSHNPVRMVGTHQDINETKRLYLQFEHMAHTDTLTGALNRMAFKQRADQALVQARQQGAHFSLLFIDLDGFKAINDTYGHDAGDSVLVETTKRMSSSIRNSDTLARLGGDEFAVLLEYTSHPDDAGRVAEKIIAGLSQPFHVNNNQEVTLSASIGIACYPEHGESFESLLSCSDAAMYYAKRTLNGGIFAYCDPKRDTICP</sequence>
<dbReference type="InterPro" id="IPR043128">
    <property type="entry name" value="Rev_trsase/Diguanyl_cyclase"/>
</dbReference>
<evidence type="ECO:0000259" key="4">
    <source>
        <dbReference type="PROSITE" id="PS50887"/>
    </source>
</evidence>
<dbReference type="PROSITE" id="PS50113">
    <property type="entry name" value="PAC"/>
    <property type="match status" value="1"/>
</dbReference>
<keyword evidence="1" id="KW-1133">Transmembrane helix</keyword>
<dbReference type="EMBL" id="MUFR01000046">
    <property type="protein sequence ID" value="OOF32964.1"/>
    <property type="molecule type" value="Genomic_DNA"/>
</dbReference>